<gene>
    <name evidence="3" type="ORF">PRELSG_1229800</name>
</gene>
<evidence type="ECO:0000313" key="4">
    <source>
        <dbReference type="Proteomes" id="UP000220158"/>
    </source>
</evidence>
<name>A0A1J1H9V7_PLARL</name>
<feature type="region of interest" description="Disordered" evidence="2">
    <location>
        <begin position="812"/>
        <end position="831"/>
    </location>
</feature>
<feature type="region of interest" description="Disordered" evidence="2">
    <location>
        <begin position="780"/>
        <end position="803"/>
    </location>
</feature>
<dbReference type="OrthoDB" id="6921389at2759"/>
<reference evidence="3 4" key="1">
    <citation type="submission" date="2015-04" db="EMBL/GenBank/DDBJ databases">
        <authorList>
            <consortium name="Pathogen Informatics"/>
        </authorList>
    </citation>
    <scope>NUCLEOTIDE SEQUENCE [LARGE SCALE GENOMIC DNA]</scope>
    <source>
        <strain evidence="3 4">SGS1</strain>
    </source>
</reference>
<keyword evidence="4" id="KW-1185">Reference proteome</keyword>
<evidence type="ECO:0000313" key="3">
    <source>
        <dbReference type="EMBL" id="CRH01414.1"/>
    </source>
</evidence>
<feature type="compositionally biased region" description="Low complexity" evidence="2">
    <location>
        <begin position="786"/>
        <end position="800"/>
    </location>
</feature>
<dbReference type="EMBL" id="LN835307">
    <property type="protein sequence ID" value="CRH01414.1"/>
    <property type="molecule type" value="Genomic_DNA"/>
</dbReference>
<dbReference type="GeneID" id="39737542"/>
<organism evidence="3 4">
    <name type="scientific">Plasmodium relictum</name>
    <dbReference type="NCBI Taxonomy" id="85471"/>
    <lineage>
        <taxon>Eukaryota</taxon>
        <taxon>Sar</taxon>
        <taxon>Alveolata</taxon>
        <taxon>Apicomplexa</taxon>
        <taxon>Aconoidasida</taxon>
        <taxon>Haemosporida</taxon>
        <taxon>Plasmodiidae</taxon>
        <taxon>Plasmodium</taxon>
        <taxon>Plasmodium (Haemamoeba)</taxon>
    </lineage>
</organism>
<dbReference type="RefSeq" id="XP_028534414.1">
    <property type="nucleotide sequence ID" value="XM_028678090.1"/>
</dbReference>
<keyword evidence="1" id="KW-0175">Coiled coil</keyword>
<evidence type="ECO:0000256" key="1">
    <source>
        <dbReference type="SAM" id="Coils"/>
    </source>
</evidence>
<feature type="coiled-coil region" evidence="1">
    <location>
        <begin position="1139"/>
        <end position="1196"/>
    </location>
</feature>
<feature type="compositionally biased region" description="Low complexity" evidence="2">
    <location>
        <begin position="816"/>
        <end position="831"/>
    </location>
</feature>
<dbReference type="KEGG" id="prel:PRELSG_1229800"/>
<dbReference type="OMA" id="HIDINNC"/>
<proteinExistence type="predicted"/>
<accession>A0A1J1H9V7</accession>
<evidence type="ECO:0000256" key="2">
    <source>
        <dbReference type="SAM" id="MobiDB-lite"/>
    </source>
</evidence>
<sequence>MNFKNEKINDIKNNFKSDSTGFIITESYENHNEECGTNISELREDKRKKKKKTHANDEFSDNIDAFYSNVLKSKKIKGKENKVKTNTVKDSENFYDCFDTNYISENKSQKLTSKTNKKKELLEINKNMNENNNINNDNNIDKEKNINEMLLKDNINIDKQLLCSNLNKNDQVIGKKRKGKKNAETKIENNLKKTRKEYIKKYKYKNSIEYNEDKRKSLSNNNNLKKNDKENFIDELSMNSKDKNTSIGTGGLIDKLNMYDNENNEMHNRKNNFNLDNLLSNEKPYYCSNFLENEALADTSEKTLNSYCNADVDNSTESILGSISKSNNNYDIFYVNNKVKDFKSEELIDIGKVACIDNKKKKSDFKKLERKIENNESTEIAKINNNKNIINANMYANNNVENKDGLITQTSIPPVVEKKKRGRKRKIQKNLEFLVNTYKKTSNTENDKLPKIHIYKKEKKNDVCNNQLFELNDYKYISNNMNSFDESFSLKKNAKFCNNNSAMQTRRKSKEVKSKDEKYSPYADYIYNKNGGKRKYTKRKYKKKYMTSSIYPTDISINAIKYKNNKALENKRLFPNEIFMNKDEFMNNINNINTIFNFNEEFLKFLYKVSKCKDIDYDLMLSFLGDIQVKLSENIQEEFSNEFCKSHNVDDTVYAMNQIVDILNNNNEILSKLNQLEYKFYYDYLKNKSKENQINGNINEIKKNTLENNSRDITQDFNESSKQLQINNINNSTINKEYYTITNENGEDDKKINDCSFSKGNLEVCDVQSNKILTDDYNNLKKEDNNNSSKNNISSMNNENGFTKFNNLYKKEDENNNYNSSNNNNNNTNNDVLLRTLNSESLTQNSTDFVNKSKIISNDLYSFNGKNENIKDGETVDKFSENNNDTHYYILKEINNSSKGTNNLNKIEYKYEDLHEINYQNNIDFVCDELNKLIKETLKNESLFYSKPLKKKYENISERILYKNYISTKIYKNSNLINKRNEDMCLKYSNDSIYENREDNKFLKKYTEFFRKLNFINSKSKLHDINDNIKNQNTTIDEITNCNFHSVKENYNDNGDTLHLDMDKMNDCNYRYKCNLNDEYNSKNINKVIVKNEYNNNNSKNYLNEKVNINNDITASDNSKKINCSIKDDGNEKNEEYAINQKSEENKEKKDNLTNISDLISFFKIKTEKNEENENVKKMENKNNETNEERDIMDKEITNNFNHIKEVNYYDVNENNFLGQNNEKKKINNLSQEIILVQDNHFLKKKYDTMLINNDINNSQNDELKNYDTLKNVPFDKFNVSTESNSSNDKEKKILLDDKKKFIENNLDIKNSIIIENNYDKGDNEYITNISHIDRNIKKEIIFSVKEKEDDAVNKDIKNSLLDENDIFYNEINKDKKNEYNSNTEEGNMKLKNIEIITNNLDSNSNDKANSSFLLKEELNDVKTKFIDYSSNKNNFLKSEKKNDTLSINHEDKEAVNCYNLNISNNTVSNDIDAHNKKTINSLLKETFDLKNDEIINIKTDKTQKEILDCLSMISKIKKIFFDECTKMINNQIYLLEKNFRIPNCSLSILKNSFGYNSNK</sequence>
<protein>
    <submittedName>
        <fullName evidence="3">Uncharacterized protein</fullName>
    </submittedName>
</protein>
<dbReference type="VEuPathDB" id="PlasmoDB:PRELSG_1229800"/>
<dbReference type="Proteomes" id="UP000220158">
    <property type="component" value="Chromosome 12"/>
</dbReference>